<proteinExistence type="predicted"/>
<dbReference type="KEGG" id="ptt:VY86_21675"/>
<keyword evidence="2" id="KW-1185">Reference proteome</keyword>
<name>A0A0F7LQP2_9GAMM</name>
<protein>
    <submittedName>
        <fullName evidence="1">Uncharacterized protein</fullName>
    </submittedName>
</protein>
<sequence length="69" mass="7624">MKDRKVGFIDTVHVSGNGSGFHLRGVAVPDIKDMVAFILVCTNQISIDRDVITQQRIGHYTFAASEVFT</sequence>
<accession>A0A0F7LQP2</accession>
<evidence type="ECO:0000313" key="1">
    <source>
        <dbReference type="EMBL" id="AKH65579.1"/>
    </source>
</evidence>
<gene>
    <name evidence="1" type="ORF">VY86_21675</name>
</gene>
<dbReference type="AlphaFoldDB" id="A0A0F7LQP2"/>
<dbReference type="Proteomes" id="UP000034866">
    <property type="component" value="Chromosome"/>
</dbReference>
<dbReference type="EMBL" id="CP011104">
    <property type="protein sequence ID" value="AKH65579.1"/>
    <property type="molecule type" value="Genomic_DNA"/>
</dbReference>
<reference evidence="2" key="2">
    <citation type="submission" date="2015-03" db="EMBL/GenBank/DDBJ databases">
        <title>Genome sequence of Azospirillum thiophilum strain DSM 21654T.</title>
        <authorList>
            <person name="Kwak Y."/>
            <person name="Shin J.-H."/>
        </authorList>
    </citation>
    <scope>NUCLEOTIDE SEQUENCE [LARGE SCALE GENOMIC DNA]</scope>
    <source>
        <strain evidence="2">DSM 15199</strain>
    </source>
</reference>
<reference evidence="1 2" key="1">
    <citation type="journal article" date="2015" name="J. Biotechnol.">
        <title>Complete genome sequence of Photorhabdus temperata subsp. thracensis 39-8(T), an entomopathogenic bacterium for the improved commercial bioinsecticide.</title>
        <authorList>
            <person name="Kwak Y."/>
            <person name="Shin J.H."/>
        </authorList>
    </citation>
    <scope>NUCLEOTIDE SEQUENCE [LARGE SCALE GENOMIC DNA]</scope>
    <source>
        <strain evidence="1 2">DSM 15199</strain>
    </source>
</reference>
<organism evidence="1 2">
    <name type="scientific">Photorhabdus thracensis</name>
    <dbReference type="NCBI Taxonomy" id="230089"/>
    <lineage>
        <taxon>Bacteria</taxon>
        <taxon>Pseudomonadati</taxon>
        <taxon>Pseudomonadota</taxon>
        <taxon>Gammaproteobacteria</taxon>
        <taxon>Enterobacterales</taxon>
        <taxon>Morganellaceae</taxon>
        <taxon>Photorhabdus</taxon>
    </lineage>
</organism>
<evidence type="ECO:0000313" key="2">
    <source>
        <dbReference type="Proteomes" id="UP000034866"/>
    </source>
</evidence>